<sequence length="112" mass="12002">MVILILQVIVGLFFLFTGSKIISGKMADEFKRFGMPSIFNFLTGLIEITSAIGLIVGIWYPLAAVLAGLLLAATMLVAAFVLLVLAKDSFSKAIPAIVLCLLSVMISMTHLI</sequence>
<evidence type="ECO:0000256" key="1">
    <source>
        <dbReference type="ARBA" id="ARBA00004141"/>
    </source>
</evidence>
<dbReference type="Pfam" id="PF13564">
    <property type="entry name" value="DoxX_2"/>
    <property type="match status" value="1"/>
</dbReference>
<feature type="transmembrane region" description="Helical" evidence="5">
    <location>
        <begin position="38"/>
        <end position="60"/>
    </location>
</feature>
<evidence type="ECO:0000313" key="6">
    <source>
        <dbReference type="EMBL" id="MBB3110136.1"/>
    </source>
</evidence>
<accession>A0A7W5AXU4</accession>
<protein>
    <submittedName>
        <fullName evidence="6">Putative membrane protein YphA (DoxX/SURF4 family)</fullName>
    </submittedName>
</protein>
<dbReference type="AlphaFoldDB" id="A0A7W5AXU4"/>
<dbReference type="EMBL" id="JACHXK010000004">
    <property type="protein sequence ID" value="MBB3110136.1"/>
    <property type="molecule type" value="Genomic_DNA"/>
</dbReference>
<comment type="caution">
    <text evidence="6">The sequence shown here is derived from an EMBL/GenBank/DDBJ whole genome shotgun (WGS) entry which is preliminary data.</text>
</comment>
<evidence type="ECO:0000313" key="7">
    <source>
        <dbReference type="Proteomes" id="UP000570361"/>
    </source>
</evidence>
<evidence type="ECO:0000256" key="4">
    <source>
        <dbReference type="ARBA" id="ARBA00023136"/>
    </source>
</evidence>
<evidence type="ECO:0000256" key="2">
    <source>
        <dbReference type="ARBA" id="ARBA00022692"/>
    </source>
</evidence>
<gene>
    <name evidence="6" type="ORF">FHS18_002203</name>
</gene>
<keyword evidence="4 5" id="KW-0472">Membrane</keyword>
<dbReference type="InterPro" id="IPR032808">
    <property type="entry name" value="DoxX"/>
</dbReference>
<proteinExistence type="predicted"/>
<name>A0A7W5AXU4_9BACL</name>
<keyword evidence="2 5" id="KW-0812">Transmembrane</keyword>
<dbReference type="RefSeq" id="WP_183599888.1">
    <property type="nucleotide sequence ID" value="NZ_JACHXK010000004.1"/>
</dbReference>
<dbReference type="GO" id="GO:0016020">
    <property type="term" value="C:membrane"/>
    <property type="evidence" value="ECO:0007669"/>
    <property type="project" value="UniProtKB-SubCell"/>
</dbReference>
<evidence type="ECO:0000256" key="3">
    <source>
        <dbReference type="ARBA" id="ARBA00022989"/>
    </source>
</evidence>
<keyword evidence="3 5" id="KW-1133">Transmembrane helix</keyword>
<keyword evidence="7" id="KW-1185">Reference proteome</keyword>
<reference evidence="6 7" key="1">
    <citation type="submission" date="2020-08" db="EMBL/GenBank/DDBJ databases">
        <title>Genomic Encyclopedia of Type Strains, Phase III (KMG-III): the genomes of soil and plant-associated and newly described type strains.</title>
        <authorList>
            <person name="Whitman W."/>
        </authorList>
    </citation>
    <scope>NUCLEOTIDE SEQUENCE [LARGE SCALE GENOMIC DNA]</scope>
    <source>
        <strain evidence="6 7">CECT 5862</strain>
    </source>
</reference>
<comment type="subcellular location">
    <subcellularLocation>
        <location evidence="1">Membrane</location>
        <topology evidence="1">Multi-pass membrane protein</topology>
    </subcellularLocation>
</comment>
<feature type="transmembrane region" description="Helical" evidence="5">
    <location>
        <begin position="6"/>
        <end position="26"/>
    </location>
</feature>
<organism evidence="6 7">
    <name type="scientific">Paenibacillus phyllosphaerae</name>
    <dbReference type="NCBI Taxonomy" id="274593"/>
    <lineage>
        <taxon>Bacteria</taxon>
        <taxon>Bacillati</taxon>
        <taxon>Bacillota</taxon>
        <taxon>Bacilli</taxon>
        <taxon>Bacillales</taxon>
        <taxon>Paenibacillaceae</taxon>
        <taxon>Paenibacillus</taxon>
    </lineage>
</organism>
<dbReference type="Proteomes" id="UP000570361">
    <property type="component" value="Unassembled WGS sequence"/>
</dbReference>
<feature type="transmembrane region" description="Helical" evidence="5">
    <location>
        <begin position="93"/>
        <end position="111"/>
    </location>
</feature>
<evidence type="ECO:0000256" key="5">
    <source>
        <dbReference type="SAM" id="Phobius"/>
    </source>
</evidence>
<feature type="transmembrane region" description="Helical" evidence="5">
    <location>
        <begin position="66"/>
        <end position="86"/>
    </location>
</feature>